<evidence type="ECO:0000313" key="2">
    <source>
        <dbReference type="Proteomes" id="UP001595583"/>
    </source>
</evidence>
<comment type="caution">
    <text evidence="1">The sequence shown here is derived from an EMBL/GenBank/DDBJ whole genome shotgun (WGS) entry which is preliminary data.</text>
</comment>
<dbReference type="EMBL" id="JBHRTK010000010">
    <property type="protein sequence ID" value="MFC3206343.1"/>
    <property type="molecule type" value="Genomic_DNA"/>
</dbReference>
<sequence>MRHEIKSDPKTDRIIARLAEGKIIESEEVATGVVLDYDSAGEVVAIEVDRIAARRRNALS</sequence>
<keyword evidence="2" id="KW-1185">Reference proteome</keyword>
<proteinExistence type="predicted"/>
<accession>A0ABV7K7M8</accession>
<dbReference type="Pfam" id="PF10049">
    <property type="entry name" value="DUF2283"/>
    <property type="match status" value="1"/>
</dbReference>
<gene>
    <name evidence="1" type="ORF">ACFOHJ_08995</name>
</gene>
<organism evidence="1 2">
    <name type="scientific">Aquamicrobium soli</name>
    <dbReference type="NCBI Taxonomy" id="1811518"/>
    <lineage>
        <taxon>Bacteria</taxon>
        <taxon>Pseudomonadati</taxon>
        <taxon>Pseudomonadota</taxon>
        <taxon>Alphaproteobacteria</taxon>
        <taxon>Hyphomicrobiales</taxon>
        <taxon>Phyllobacteriaceae</taxon>
        <taxon>Aquamicrobium</taxon>
    </lineage>
</organism>
<dbReference type="Proteomes" id="UP001595583">
    <property type="component" value="Unassembled WGS sequence"/>
</dbReference>
<dbReference type="RefSeq" id="WP_378220154.1">
    <property type="nucleotide sequence ID" value="NZ_JBHRTK010000010.1"/>
</dbReference>
<dbReference type="InterPro" id="IPR019270">
    <property type="entry name" value="DUF2283"/>
</dbReference>
<reference evidence="2" key="1">
    <citation type="journal article" date="2019" name="Int. J. Syst. Evol. Microbiol.">
        <title>The Global Catalogue of Microorganisms (GCM) 10K type strain sequencing project: providing services to taxonomists for standard genome sequencing and annotation.</title>
        <authorList>
            <consortium name="The Broad Institute Genomics Platform"/>
            <consortium name="The Broad Institute Genome Sequencing Center for Infectious Disease"/>
            <person name="Wu L."/>
            <person name="Ma J."/>
        </authorList>
    </citation>
    <scope>NUCLEOTIDE SEQUENCE [LARGE SCALE GENOMIC DNA]</scope>
    <source>
        <strain evidence="2">KCTC 52165</strain>
    </source>
</reference>
<protein>
    <submittedName>
        <fullName evidence="1">DUF2283 domain-containing protein</fullName>
    </submittedName>
</protein>
<evidence type="ECO:0000313" key="1">
    <source>
        <dbReference type="EMBL" id="MFC3206343.1"/>
    </source>
</evidence>
<name>A0ABV7K7M8_9HYPH</name>